<dbReference type="STRING" id="264251.FB00_09110"/>
<keyword evidence="2" id="KW-1185">Reference proteome</keyword>
<dbReference type="Proteomes" id="UP000035265">
    <property type="component" value="Unassembled WGS sequence"/>
</dbReference>
<sequence>MSARTDRSPDAVTGADVRTATRWLADHLVRHPVVAFDAQAGPVRWSCWTTAEHVVDDLLAYALQLAALPRLAYVPLVGPRGEDEIAHVDRAAGTAGLCEALLGSGELLATLAETRPGDARAYHPYGTSDAAGFAAMGVVEVLVHGHDVLLGLADEPVPFPAGLARRALARLFPDVEPGPDDDPDLLLLWATGRGELPGRRQRTRWRWDASVR</sequence>
<name>A0A0H2KNI6_9MICO</name>
<evidence type="ECO:0008006" key="3">
    <source>
        <dbReference type="Google" id="ProtNLM"/>
    </source>
</evidence>
<reference evidence="1 2" key="1">
    <citation type="submission" date="2014-05" db="EMBL/GenBank/DDBJ databases">
        <title>Cellulosimicrobium funkei U11 genome.</title>
        <authorList>
            <person name="Hu C."/>
            <person name="Gong Y."/>
            <person name="Wan W."/>
            <person name="Jiang M."/>
        </authorList>
    </citation>
    <scope>NUCLEOTIDE SEQUENCE [LARGE SCALE GENOMIC DNA]</scope>
    <source>
        <strain evidence="1 2">U11</strain>
    </source>
</reference>
<organism evidence="1 2">
    <name type="scientific">Cellulosimicrobium funkei</name>
    <dbReference type="NCBI Taxonomy" id="264251"/>
    <lineage>
        <taxon>Bacteria</taxon>
        <taxon>Bacillati</taxon>
        <taxon>Actinomycetota</taxon>
        <taxon>Actinomycetes</taxon>
        <taxon>Micrococcales</taxon>
        <taxon>Promicromonosporaceae</taxon>
        <taxon>Cellulosimicrobium</taxon>
    </lineage>
</organism>
<proteinExistence type="predicted"/>
<evidence type="ECO:0000313" key="1">
    <source>
        <dbReference type="EMBL" id="KLN35076.1"/>
    </source>
</evidence>
<protein>
    <recommendedName>
        <fullName evidence="3">Mycothiol-dependent maleylpyruvate isomerase metal-binding domain-containing protein</fullName>
    </recommendedName>
</protein>
<comment type="caution">
    <text evidence="1">The sequence shown here is derived from an EMBL/GenBank/DDBJ whole genome shotgun (WGS) entry which is preliminary data.</text>
</comment>
<evidence type="ECO:0000313" key="2">
    <source>
        <dbReference type="Proteomes" id="UP000035265"/>
    </source>
</evidence>
<accession>A0A0H2KNI6</accession>
<dbReference type="AlphaFoldDB" id="A0A0H2KNI6"/>
<gene>
    <name evidence="1" type="ORF">FB00_09110</name>
</gene>
<dbReference type="EMBL" id="JNBQ01000007">
    <property type="protein sequence ID" value="KLN35076.1"/>
    <property type="molecule type" value="Genomic_DNA"/>
</dbReference>
<dbReference type="RefSeq" id="WP_047232558.1">
    <property type="nucleotide sequence ID" value="NZ_JNBQ01000007.1"/>
</dbReference>
<dbReference type="PATRIC" id="fig|264251.5.peg.1852"/>